<dbReference type="GO" id="GO:0008270">
    <property type="term" value="F:zinc ion binding"/>
    <property type="evidence" value="ECO:0007669"/>
    <property type="project" value="UniProtKB-KW"/>
</dbReference>
<feature type="domain" description="C2H2-type" evidence="9">
    <location>
        <begin position="476"/>
        <end position="503"/>
    </location>
</feature>
<keyword evidence="2" id="KW-0479">Metal-binding</keyword>
<dbReference type="GO" id="GO:0000978">
    <property type="term" value="F:RNA polymerase II cis-regulatory region sequence-specific DNA binding"/>
    <property type="evidence" value="ECO:0007669"/>
    <property type="project" value="TreeGrafter"/>
</dbReference>
<evidence type="ECO:0000313" key="12">
    <source>
        <dbReference type="Proteomes" id="UP000008711"/>
    </source>
</evidence>
<dbReference type="Pfam" id="PF10545">
    <property type="entry name" value="MADF_DNA_bdg"/>
    <property type="match status" value="2"/>
</dbReference>
<keyword evidence="3" id="KW-0677">Repeat</keyword>
<feature type="domain" description="C2H2-type" evidence="9">
    <location>
        <begin position="504"/>
        <end position="532"/>
    </location>
</feature>
<comment type="subcellular location">
    <subcellularLocation>
        <location evidence="1">Nucleus</location>
    </subcellularLocation>
</comment>
<feature type="domain" description="C2H2-type" evidence="9">
    <location>
        <begin position="561"/>
        <end position="586"/>
    </location>
</feature>
<dbReference type="PANTHER" id="PTHR24404">
    <property type="entry name" value="ZINC FINGER PROTEIN"/>
    <property type="match status" value="1"/>
</dbReference>
<keyword evidence="5" id="KW-0862">Zinc</keyword>
<evidence type="ECO:0000256" key="6">
    <source>
        <dbReference type="ARBA" id="ARBA00023125"/>
    </source>
</evidence>
<evidence type="ECO:0000256" key="5">
    <source>
        <dbReference type="ARBA" id="ARBA00022833"/>
    </source>
</evidence>
<evidence type="ECO:0000259" key="10">
    <source>
        <dbReference type="PROSITE" id="PS51029"/>
    </source>
</evidence>
<dbReference type="PROSITE" id="PS50157">
    <property type="entry name" value="ZINC_FINGER_C2H2_2"/>
    <property type="match status" value="5"/>
</dbReference>
<reference evidence="11 12" key="1">
    <citation type="journal article" date="2007" name="Nature">
        <title>Evolution of genes and genomes on the Drosophila phylogeny.</title>
        <authorList>
            <consortium name="Drosophila 12 Genomes Consortium"/>
            <person name="Clark A.G."/>
            <person name="Eisen M.B."/>
            <person name="Smith D.R."/>
            <person name="Bergman C.M."/>
            <person name="Oliver B."/>
            <person name="Markow T.A."/>
            <person name="Kaufman T.C."/>
            <person name="Kellis M."/>
            <person name="Gelbart W."/>
            <person name="Iyer V.N."/>
            <person name="Pollard D.A."/>
            <person name="Sackton T.B."/>
            <person name="Larracuente A.M."/>
            <person name="Singh N.D."/>
            <person name="Abad J.P."/>
            <person name="Abt D.N."/>
            <person name="Adryan B."/>
            <person name="Aguade M."/>
            <person name="Akashi H."/>
            <person name="Anderson W.W."/>
            <person name="Aquadro C.F."/>
            <person name="Ardell D.H."/>
            <person name="Arguello R."/>
            <person name="Artieri C.G."/>
            <person name="Barbash D.A."/>
            <person name="Barker D."/>
            <person name="Barsanti P."/>
            <person name="Batterham P."/>
            <person name="Batzoglou S."/>
            <person name="Begun D."/>
            <person name="Bhutkar A."/>
            <person name="Blanco E."/>
            <person name="Bosak S.A."/>
            <person name="Bradley R.K."/>
            <person name="Brand A.D."/>
            <person name="Brent M.R."/>
            <person name="Brooks A.N."/>
            <person name="Brown R.H."/>
            <person name="Butlin R.K."/>
            <person name="Caggese C."/>
            <person name="Calvi B.R."/>
            <person name="Bernardo de Carvalho A."/>
            <person name="Caspi A."/>
            <person name="Castrezana S."/>
            <person name="Celniker S.E."/>
            <person name="Chang J.L."/>
            <person name="Chapple C."/>
            <person name="Chatterji S."/>
            <person name="Chinwalla A."/>
            <person name="Civetta A."/>
            <person name="Clifton S.W."/>
            <person name="Comeron J.M."/>
            <person name="Costello J.C."/>
            <person name="Coyne J.A."/>
            <person name="Daub J."/>
            <person name="David R.G."/>
            <person name="Delcher A.L."/>
            <person name="Delehaunty K."/>
            <person name="Do C.B."/>
            <person name="Ebling H."/>
            <person name="Edwards K."/>
            <person name="Eickbush T."/>
            <person name="Evans J.D."/>
            <person name="Filipski A."/>
            <person name="Findeiss S."/>
            <person name="Freyhult E."/>
            <person name="Fulton L."/>
            <person name="Fulton R."/>
            <person name="Garcia A.C."/>
            <person name="Gardiner A."/>
            <person name="Garfield D.A."/>
            <person name="Garvin B.E."/>
            <person name="Gibson G."/>
            <person name="Gilbert D."/>
            <person name="Gnerre S."/>
            <person name="Godfrey J."/>
            <person name="Good R."/>
            <person name="Gotea V."/>
            <person name="Gravely B."/>
            <person name="Greenberg A.J."/>
            <person name="Griffiths-Jones S."/>
            <person name="Gross S."/>
            <person name="Guigo R."/>
            <person name="Gustafson E.A."/>
            <person name="Haerty W."/>
            <person name="Hahn M.W."/>
            <person name="Halligan D.L."/>
            <person name="Halpern A.L."/>
            <person name="Halter G.M."/>
            <person name="Han M.V."/>
            <person name="Heger A."/>
            <person name="Hillier L."/>
            <person name="Hinrichs A.S."/>
            <person name="Holmes I."/>
            <person name="Hoskins R.A."/>
            <person name="Hubisz M.J."/>
            <person name="Hultmark D."/>
            <person name="Huntley M.A."/>
            <person name="Jaffe D.B."/>
            <person name="Jagadeeshan S."/>
            <person name="Jeck W.R."/>
            <person name="Johnson J."/>
            <person name="Jones C.D."/>
            <person name="Jordan W.C."/>
            <person name="Karpen G.H."/>
            <person name="Kataoka E."/>
            <person name="Keightley P.D."/>
            <person name="Kheradpour P."/>
            <person name="Kirkness E.F."/>
            <person name="Koerich L.B."/>
            <person name="Kristiansen K."/>
            <person name="Kudrna D."/>
            <person name="Kulathinal R.J."/>
            <person name="Kumar S."/>
            <person name="Kwok R."/>
            <person name="Lander E."/>
            <person name="Langley C.H."/>
            <person name="Lapoint R."/>
            <person name="Lazzaro B.P."/>
            <person name="Lee S.J."/>
            <person name="Levesque L."/>
            <person name="Li R."/>
            <person name="Lin C.F."/>
            <person name="Lin M.F."/>
            <person name="Lindblad-Toh K."/>
            <person name="Llopart A."/>
            <person name="Long M."/>
            <person name="Low L."/>
            <person name="Lozovsky E."/>
            <person name="Lu J."/>
            <person name="Luo M."/>
            <person name="Machado C.A."/>
            <person name="Makalowski W."/>
            <person name="Marzo M."/>
            <person name="Matsuda M."/>
            <person name="Matzkin L."/>
            <person name="McAllister B."/>
            <person name="McBride C.S."/>
            <person name="McKernan B."/>
            <person name="McKernan K."/>
            <person name="Mendez-Lago M."/>
            <person name="Minx P."/>
            <person name="Mollenhauer M.U."/>
            <person name="Montooth K."/>
            <person name="Mount S.M."/>
            <person name="Mu X."/>
            <person name="Myers E."/>
            <person name="Negre B."/>
            <person name="Newfeld S."/>
            <person name="Nielsen R."/>
            <person name="Noor M.A."/>
            <person name="O'Grady P."/>
            <person name="Pachter L."/>
            <person name="Papaceit M."/>
            <person name="Parisi M.J."/>
            <person name="Parisi M."/>
            <person name="Parts L."/>
            <person name="Pedersen J.S."/>
            <person name="Pesole G."/>
            <person name="Phillippy A.M."/>
            <person name="Ponting C.P."/>
            <person name="Pop M."/>
            <person name="Porcelli D."/>
            <person name="Powell J.R."/>
            <person name="Prohaska S."/>
            <person name="Pruitt K."/>
            <person name="Puig M."/>
            <person name="Quesneville H."/>
            <person name="Ram K.R."/>
            <person name="Rand D."/>
            <person name="Rasmussen M.D."/>
            <person name="Reed L.K."/>
            <person name="Reenan R."/>
            <person name="Reily A."/>
            <person name="Remington K.A."/>
            <person name="Rieger T.T."/>
            <person name="Ritchie M.G."/>
            <person name="Robin C."/>
            <person name="Rogers Y.H."/>
            <person name="Rohde C."/>
            <person name="Rozas J."/>
            <person name="Rubenfield M.J."/>
            <person name="Ruiz A."/>
            <person name="Russo S."/>
            <person name="Salzberg S.L."/>
            <person name="Sanchez-Gracia A."/>
            <person name="Saranga D.J."/>
            <person name="Sato H."/>
            <person name="Schaeffer S.W."/>
            <person name="Schatz M.C."/>
            <person name="Schlenke T."/>
            <person name="Schwartz R."/>
            <person name="Segarra C."/>
            <person name="Singh R.S."/>
            <person name="Sirot L."/>
            <person name="Sirota M."/>
            <person name="Sisneros N.B."/>
            <person name="Smith C.D."/>
            <person name="Smith T.F."/>
            <person name="Spieth J."/>
            <person name="Stage D.E."/>
            <person name="Stark A."/>
            <person name="Stephan W."/>
            <person name="Strausberg R.L."/>
            <person name="Strempel S."/>
            <person name="Sturgill D."/>
            <person name="Sutton G."/>
            <person name="Sutton G.G."/>
            <person name="Tao W."/>
            <person name="Teichmann S."/>
            <person name="Tobari Y.N."/>
            <person name="Tomimura Y."/>
            <person name="Tsolas J.M."/>
            <person name="Valente V.L."/>
            <person name="Venter E."/>
            <person name="Venter J.C."/>
            <person name="Vicario S."/>
            <person name="Vieira F.G."/>
            <person name="Vilella A.J."/>
            <person name="Villasante A."/>
            <person name="Walenz B."/>
            <person name="Wang J."/>
            <person name="Wasserman M."/>
            <person name="Watts T."/>
            <person name="Wilson D."/>
            <person name="Wilson R.K."/>
            <person name="Wing R.A."/>
            <person name="Wolfner M.F."/>
            <person name="Wong A."/>
            <person name="Wong G.K."/>
            <person name="Wu C.I."/>
            <person name="Wu G."/>
            <person name="Yamamoto D."/>
            <person name="Yang H.P."/>
            <person name="Yang S.P."/>
            <person name="Yorke J.A."/>
            <person name="Yoshida K."/>
            <person name="Zdobnov E."/>
            <person name="Zhang P."/>
            <person name="Zhang Y."/>
            <person name="Zimin A.V."/>
            <person name="Baldwin J."/>
            <person name="Abdouelleil A."/>
            <person name="Abdulkadir J."/>
            <person name="Abebe A."/>
            <person name="Abera B."/>
            <person name="Abreu J."/>
            <person name="Acer S.C."/>
            <person name="Aftuck L."/>
            <person name="Alexander A."/>
            <person name="An P."/>
            <person name="Anderson E."/>
            <person name="Anderson S."/>
            <person name="Arachi H."/>
            <person name="Azer M."/>
            <person name="Bachantsang P."/>
            <person name="Barry A."/>
            <person name="Bayul T."/>
            <person name="Berlin A."/>
            <person name="Bessette D."/>
            <person name="Bloom T."/>
            <person name="Blye J."/>
            <person name="Boguslavskiy L."/>
            <person name="Bonnet C."/>
            <person name="Boukhgalter B."/>
            <person name="Bourzgui I."/>
            <person name="Brown A."/>
            <person name="Cahill P."/>
            <person name="Channer S."/>
            <person name="Cheshatsang Y."/>
            <person name="Chuda L."/>
            <person name="Citroen M."/>
            <person name="Collymore A."/>
            <person name="Cooke P."/>
            <person name="Costello M."/>
            <person name="D'Aco K."/>
            <person name="Daza R."/>
            <person name="De Haan G."/>
            <person name="DeGray S."/>
            <person name="DeMaso C."/>
            <person name="Dhargay N."/>
            <person name="Dooley K."/>
            <person name="Dooley E."/>
            <person name="Doricent M."/>
            <person name="Dorje P."/>
            <person name="Dorjee K."/>
            <person name="Dupes A."/>
            <person name="Elong R."/>
            <person name="Falk J."/>
            <person name="Farina A."/>
            <person name="Faro S."/>
            <person name="Ferguson D."/>
            <person name="Fisher S."/>
            <person name="Foley C.D."/>
            <person name="Franke A."/>
            <person name="Friedrich D."/>
            <person name="Gadbois L."/>
            <person name="Gearin G."/>
            <person name="Gearin C.R."/>
            <person name="Giannoukos G."/>
            <person name="Goode T."/>
            <person name="Graham J."/>
            <person name="Grandbois E."/>
            <person name="Grewal S."/>
            <person name="Gyaltsen K."/>
            <person name="Hafez N."/>
            <person name="Hagos B."/>
            <person name="Hall J."/>
            <person name="Henson C."/>
            <person name="Hollinger A."/>
            <person name="Honan T."/>
            <person name="Huard M.D."/>
            <person name="Hughes L."/>
            <person name="Hurhula B."/>
            <person name="Husby M.E."/>
            <person name="Kamat A."/>
            <person name="Kanga B."/>
            <person name="Kashin S."/>
            <person name="Khazanovich D."/>
            <person name="Kisner P."/>
            <person name="Lance K."/>
            <person name="Lara M."/>
            <person name="Lee W."/>
            <person name="Lennon N."/>
            <person name="Letendre F."/>
            <person name="LeVine R."/>
            <person name="Lipovsky A."/>
            <person name="Liu X."/>
            <person name="Liu J."/>
            <person name="Liu S."/>
            <person name="Lokyitsang T."/>
            <person name="Lokyitsang Y."/>
            <person name="Lubonja R."/>
            <person name="Lui A."/>
            <person name="MacDonald P."/>
            <person name="Magnisalis V."/>
            <person name="Maru K."/>
            <person name="Matthews C."/>
            <person name="McCusker W."/>
            <person name="McDonough S."/>
            <person name="Mehta T."/>
            <person name="Meldrim J."/>
            <person name="Meneus L."/>
            <person name="Mihai O."/>
            <person name="Mihalev A."/>
            <person name="Mihova T."/>
            <person name="Mittelman R."/>
            <person name="Mlenga V."/>
            <person name="Montmayeur A."/>
            <person name="Mulrain L."/>
            <person name="Navidi A."/>
            <person name="Naylor J."/>
            <person name="Negash T."/>
            <person name="Nguyen T."/>
            <person name="Nguyen N."/>
            <person name="Nicol R."/>
            <person name="Norbu C."/>
            <person name="Norbu N."/>
            <person name="Novod N."/>
            <person name="O'Neill B."/>
            <person name="Osman S."/>
            <person name="Markiewicz E."/>
            <person name="Oyono O.L."/>
            <person name="Patti C."/>
            <person name="Phunkhang P."/>
            <person name="Pierre F."/>
            <person name="Priest M."/>
            <person name="Raghuraman S."/>
            <person name="Rege F."/>
            <person name="Reyes R."/>
            <person name="Rise C."/>
            <person name="Rogov P."/>
            <person name="Ross K."/>
            <person name="Ryan E."/>
            <person name="Settipalli S."/>
            <person name="Shea T."/>
            <person name="Sherpa N."/>
            <person name="Shi L."/>
            <person name="Shih D."/>
            <person name="Sparrow T."/>
            <person name="Spaulding J."/>
            <person name="Stalker J."/>
            <person name="Stange-Thomann N."/>
            <person name="Stavropoulos S."/>
            <person name="Stone C."/>
            <person name="Strader C."/>
            <person name="Tesfaye S."/>
            <person name="Thomson T."/>
            <person name="Thoulutsang Y."/>
            <person name="Thoulutsang D."/>
            <person name="Topham K."/>
            <person name="Topping I."/>
            <person name="Tsamla T."/>
            <person name="Vassiliev H."/>
            <person name="Vo A."/>
            <person name="Wangchuk T."/>
            <person name="Wangdi T."/>
            <person name="Weiand M."/>
            <person name="Wilkinson J."/>
            <person name="Wilson A."/>
            <person name="Yadav S."/>
            <person name="Young G."/>
            <person name="Yu Q."/>
            <person name="Zembek L."/>
            <person name="Zhong D."/>
            <person name="Zimmer A."/>
            <person name="Zwirko Z."/>
            <person name="Jaffe D.B."/>
            <person name="Alvarez P."/>
            <person name="Brockman W."/>
            <person name="Butler J."/>
            <person name="Chin C."/>
            <person name="Gnerre S."/>
            <person name="Grabherr M."/>
            <person name="Kleber M."/>
            <person name="Mauceli E."/>
            <person name="MacCallum I."/>
        </authorList>
    </citation>
    <scope>NUCLEOTIDE SEQUENCE [LARGE SCALE GENOMIC DNA]</scope>
    <source>
        <strain evidence="11 12">TSC#14021-0224.01</strain>
    </source>
</reference>
<evidence type="ECO:0000256" key="3">
    <source>
        <dbReference type="ARBA" id="ARBA00022737"/>
    </source>
</evidence>
<evidence type="ECO:0000256" key="7">
    <source>
        <dbReference type="ARBA" id="ARBA00023242"/>
    </source>
</evidence>
<evidence type="ECO:0000259" key="9">
    <source>
        <dbReference type="PROSITE" id="PS50157"/>
    </source>
</evidence>
<dbReference type="InterPro" id="IPR050589">
    <property type="entry name" value="Ikaros_C2H2-ZF"/>
</dbReference>
<dbReference type="InterPro" id="IPR013087">
    <property type="entry name" value="Znf_C2H2_type"/>
</dbReference>
<feature type="domain" description="MADF" evidence="10">
    <location>
        <begin position="320"/>
        <end position="413"/>
    </location>
</feature>
<keyword evidence="7" id="KW-0539">Nucleus</keyword>
<dbReference type="Gene3D" id="3.30.160.60">
    <property type="entry name" value="Classic Zinc Finger"/>
    <property type="match status" value="4"/>
</dbReference>
<dbReference type="Proteomes" id="UP000008711">
    <property type="component" value="Unassembled WGS sequence"/>
</dbReference>
<keyword evidence="12" id="KW-1185">Reference proteome</keyword>
<keyword evidence="4 8" id="KW-0863">Zinc-finger</keyword>
<dbReference type="OrthoDB" id="8117402at2759"/>
<dbReference type="EMBL" id="CH954177">
    <property type="protein sequence ID" value="EDV59675.1"/>
    <property type="molecule type" value="Genomic_DNA"/>
</dbReference>
<dbReference type="GO" id="GO:0006357">
    <property type="term" value="P:regulation of transcription by RNA polymerase II"/>
    <property type="evidence" value="ECO:0007669"/>
    <property type="project" value="TreeGrafter"/>
</dbReference>
<evidence type="ECO:0000313" key="11">
    <source>
        <dbReference type="EMBL" id="EDV59675.1"/>
    </source>
</evidence>
<dbReference type="FunFam" id="3.30.160.60:FF:000902">
    <property type="entry name" value="Zinc finger protein 445"/>
    <property type="match status" value="1"/>
</dbReference>
<dbReference type="PROSITE" id="PS00028">
    <property type="entry name" value="ZINC_FINGER_C2H2_1"/>
    <property type="match status" value="6"/>
</dbReference>
<sequence>MELCGSVMTNSKYELFRLKCLYCSIESELKDWELFIVHVKTAHYSDDDDFKINETKDDSQDLYCVVDAADPAIAYGPDEFFEVIETSNGEDQWMEADSNDVQYIEDATAWSAATGNFCEYGPGGSSSELPTEREFTQMEESSQNHIPLNTDDDDVDCSDFFMSEDDLAPPKKPGRPPRRTRPGQVFKFKVSFIRSNPRVLHLIQAYKEHPCLWNPSDEHYQDEPARNMAYETIMERMDCKANVLFTVEELKKTLEQLHVQYTLARETKQKGKLVGLAARYFAKCEYLSVAPVVTPRETEEDDDLTAIKLNFKEENLVTSSFIETYANYPVLYNPALEDFGSIETRADAYRRMAKEFQPVVKANETDVYIAVNKLRRWLYDAMRRLKSKELIQKCCKQEVQYLQMCSFLPAKGSESQVLYCDYCEKRFHGDYNLRVHIVKAHEVGDLPYLCSFCPRRFDRQVDMDRHKLRTHFERKLKCQYCDKTFAVDTDLKVHTLIHTGERPHVCDICGKTFRLKLLLDHHVNGVHLNIRPYSCNMCNKTFRKKFELANHIKGHLNIRDKKCEYCDAAFYDHSSLSRHRRSHRSE</sequence>
<name>B3N9X9_DROER</name>
<dbReference type="KEGG" id="der:6541825"/>
<organism evidence="11 12">
    <name type="scientific">Drosophila erecta</name>
    <name type="common">Fruit fly</name>
    <dbReference type="NCBI Taxonomy" id="7220"/>
    <lineage>
        <taxon>Eukaryota</taxon>
        <taxon>Metazoa</taxon>
        <taxon>Ecdysozoa</taxon>
        <taxon>Arthropoda</taxon>
        <taxon>Hexapoda</taxon>
        <taxon>Insecta</taxon>
        <taxon>Pterygota</taxon>
        <taxon>Neoptera</taxon>
        <taxon>Endopterygota</taxon>
        <taxon>Diptera</taxon>
        <taxon>Brachycera</taxon>
        <taxon>Muscomorpha</taxon>
        <taxon>Ephydroidea</taxon>
        <taxon>Drosophilidae</taxon>
        <taxon>Drosophila</taxon>
        <taxon>Sophophora</taxon>
    </lineage>
</organism>
<dbReference type="SUPFAM" id="SSF57667">
    <property type="entry name" value="beta-beta-alpha zinc fingers"/>
    <property type="match status" value="3"/>
</dbReference>
<feature type="domain" description="C2H2-type" evidence="9">
    <location>
        <begin position="533"/>
        <end position="560"/>
    </location>
</feature>
<dbReference type="AlphaFoldDB" id="B3N9X9"/>
<dbReference type="eggNOG" id="KOG1721">
    <property type="taxonomic scope" value="Eukaryota"/>
</dbReference>
<evidence type="ECO:0000256" key="8">
    <source>
        <dbReference type="PROSITE-ProRule" id="PRU00042"/>
    </source>
</evidence>
<dbReference type="PhylomeDB" id="B3N9X9"/>
<dbReference type="PANTHER" id="PTHR24404:SF114">
    <property type="entry name" value="KLUMPFUSS, ISOFORM B-RELATED"/>
    <property type="match status" value="1"/>
</dbReference>
<dbReference type="PROSITE" id="PS51029">
    <property type="entry name" value="MADF"/>
    <property type="match status" value="2"/>
</dbReference>
<reference evidence="11 12" key="2">
    <citation type="journal article" date="2008" name="Bioinformatics">
        <title>Assembly reconciliation.</title>
        <authorList>
            <person name="Zimin A.V."/>
            <person name="Smith D.R."/>
            <person name="Sutton G."/>
            <person name="Yorke J.A."/>
        </authorList>
    </citation>
    <scope>NUCLEOTIDE SEQUENCE [LARGE SCALE GENOMIC DNA]</scope>
    <source>
        <strain evidence="11 12">TSC#14021-0224.01</strain>
    </source>
</reference>
<dbReference type="OMA" id="HINGFHL"/>
<dbReference type="GO" id="GO:0003700">
    <property type="term" value="F:DNA-binding transcription factor activity"/>
    <property type="evidence" value="ECO:0007669"/>
    <property type="project" value="TreeGrafter"/>
</dbReference>
<accession>B3N9X9</accession>
<dbReference type="GO" id="GO:0005634">
    <property type="term" value="C:nucleus"/>
    <property type="evidence" value="ECO:0007669"/>
    <property type="project" value="UniProtKB-SubCell"/>
</dbReference>
<feature type="domain" description="MADF" evidence="10">
    <location>
        <begin position="201"/>
        <end position="292"/>
    </location>
</feature>
<keyword evidence="6" id="KW-0238">DNA-binding</keyword>
<dbReference type="Pfam" id="PF00096">
    <property type="entry name" value="zf-C2H2"/>
    <property type="match status" value="3"/>
</dbReference>
<dbReference type="SMART" id="SM00595">
    <property type="entry name" value="MADF"/>
    <property type="match status" value="2"/>
</dbReference>
<feature type="domain" description="C2H2-type" evidence="9">
    <location>
        <begin position="448"/>
        <end position="476"/>
    </location>
</feature>
<evidence type="ECO:0000256" key="1">
    <source>
        <dbReference type="ARBA" id="ARBA00004123"/>
    </source>
</evidence>
<gene>
    <name evidence="11" type="primary">Dere\GG10737</name>
    <name evidence="11" type="synonym">dere_GLEANR_10634</name>
    <name evidence="11" type="synonym">GG10737</name>
    <name evidence="11" type="ORF">Dere_GG10737</name>
</gene>
<dbReference type="InterPro" id="IPR006578">
    <property type="entry name" value="MADF-dom"/>
</dbReference>
<evidence type="ECO:0000256" key="4">
    <source>
        <dbReference type="ARBA" id="ARBA00022771"/>
    </source>
</evidence>
<evidence type="ECO:0000256" key="2">
    <source>
        <dbReference type="ARBA" id="ARBA00022723"/>
    </source>
</evidence>
<dbReference type="InterPro" id="IPR036236">
    <property type="entry name" value="Znf_C2H2_sf"/>
</dbReference>
<dbReference type="SMART" id="SM00355">
    <property type="entry name" value="ZnF_C2H2"/>
    <property type="match status" value="7"/>
</dbReference>
<dbReference type="HOGENOM" id="CLU_027532_1_0_1"/>
<protein>
    <submittedName>
        <fullName evidence="11">Uncharacterized protein</fullName>
    </submittedName>
</protein>
<proteinExistence type="predicted"/>